<evidence type="ECO:0000313" key="1">
    <source>
        <dbReference type="EMBL" id="KYG79266.1"/>
    </source>
</evidence>
<proteinExistence type="predicted"/>
<evidence type="ECO:0000313" key="2">
    <source>
        <dbReference type="Proteomes" id="UP000075663"/>
    </source>
</evidence>
<dbReference type="AlphaFoldDB" id="A0A150XKM2"/>
<reference evidence="1 2" key="1">
    <citation type="submission" date="2016-01" db="EMBL/GenBank/DDBJ databases">
        <title>Genome sequencing of Roseivirga seohaensis SW-152.</title>
        <authorList>
            <person name="Selvaratnam C."/>
            <person name="Thevarajoo S."/>
            <person name="Goh K.M."/>
            <person name="Ee R."/>
            <person name="Chan K.-G."/>
            <person name="Chong C.S."/>
        </authorList>
    </citation>
    <scope>NUCLEOTIDE SEQUENCE [LARGE SCALE GENOMIC DNA]</scope>
    <source>
        <strain evidence="1 2">SW-152</strain>
    </source>
</reference>
<protein>
    <submittedName>
        <fullName evidence="1">Uncharacterized protein</fullName>
    </submittedName>
</protein>
<comment type="caution">
    <text evidence="1">The sequence shown here is derived from an EMBL/GenBank/DDBJ whole genome shotgun (WGS) entry which is preliminary data.</text>
</comment>
<gene>
    <name evidence="1" type="ORF">AWW67_12870</name>
</gene>
<name>A0A150XKM2_9BACT</name>
<dbReference type="EMBL" id="LRPB01000049">
    <property type="protein sequence ID" value="KYG79266.1"/>
    <property type="molecule type" value="Genomic_DNA"/>
</dbReference>
<sequence>MNYSITGQRLLSWPALFLSVLLFSSCNKNEVSSDREAQKSAIAMQAPEGFLVLQKEKQLKVRYHAYLTDHFVKAAERRSEIISEVPISGLRLTQMDIMEGERINYLTFNADYQDIHLKAAFPVYKDKKGIYLYGSPTEAGIDSRKAAMFECPCNGHTCEGSNCSECVFRKTGDCITGCLCNRSSGVGQCDHSVSTFPPGACDPQ</sequence>
<dbReference type="Proteomes" id="UP000075663">
    <property type="component" value="Unassembled WGS sequence"/>
</dbReference>
<dbReference type="RefSeq" id="WP_062303339.1">
    <property type="nucleotide sequence ID" value="NZ_LRPB01000049.1"/>
</dbReference>
<accession>A0A150XKM2</accession>
<organism evidence="1 2">
    <name type="scientific">Roseivirga seohaensis</name>
    <dbReference type="NCBI Taxonomy" id="1914963"/>
    <lineage>
        <taxon>Bacteria</taxon>
        <taxon>Pseudomonadati</taxon>
        <taxon>Bacteroidota</taxon>
        <taxon>Cytophagia</taxon>
        <taxon>Cytophagales</taxon>
        <taxon>Roseivirgaceae</taxon>
        <taxon>Roseivirga</taxon>
    </lineage>
</organism>